<proteinExistence type="predicted"/>
<dbReference type="Gene3D" id="2.160.10.10">
    <property type="entry name" value="Hexapeptide repeat proteins"/>
    <property type="match status" value="1"/>
</dbReference>
<keyword evidence="4" id="KW-0677">Repeat</keyword>
<dbReference type="GO" id="GO:0016410">
    <property type="term" value="F:N-acyltransferase activity"/>
    <property type="evidence" value="ECO:0007669"/>
    <property type="project" value="InterPro"/>
</dbReference>
<keyword evidence="3 8" id="KW-0808">Transferase</keyword>
<dbReference type="RefSeq" id="WP_131448602.1">
    <property type="nucleotide sequence ID" value="NZ_SJZI01000042.1"/>
</dbReference>
<dbReference type="EMBL" id="SJZI01000042">
    <property type="protein sequence ID" value="TCJ13956.1"/>
    <property type="molecule type" value="Genomic_DNA"/>
</dbReference>
<dbReference type="InterPro" id="IPR011004">
    <property type="entry name" value="Trimer_LpxA-like_sf"/>
</dbReference>
<dbReference type="PANTHER" id="PTHR43378:SF2">
    <property type="entry name" value="UDP-3-O-ACYLGLUCOSAMINE N-ACYLTRANSFERASE 1, MITOCHONDRIAL-RELATED"/>
    <property type="match status" value="1"/>
</dbReference>
<evidence type="ECO:0000256" key="1">
    <source>
        <dbReference type="ARBA" id="ARBA00022516"/>
    </source>
</evidence>
<evidence type="ECO:0000256" key="4">
    <source>
        <dbReference type="ARBA" id="ARBA00022737"/>
    </source>
</evidence>
<evidence type="ECO:0000259" key="7">
    <source>
        <dbReference type="Pfam" id="PF04613"/>
    </source>
</evidence>
<keyword evidence="2" id="KW-0441">Lipid A biosynthesis</keyword>
<reference evidence="8 9" key="1">
    <citation type="submission" date="2019-03" db="EMBL/GenBank/DDBJ databases">
        <authorList>
            <person name="Kim M.K.M."/>
        </authorList>
    </citation>
    <scope>NUCLEOTIDE SEQUENCE [LARGE SCALE GENOMIC DNA]</scope>
    <source>
        <strain evidence="8 9">17J68-12</strain>
    </source>
</reference>
<evidence type="ECO:0000256" key="3">
    <source>
        <dbReference type="ARBA" id="ARBA00022679"/>
    </source>
</evidence>
<evidence type="ECO:0000313" key="8">
    <source>
        <dbReference type="EMBL" id="TCJ13956.1"/>
    </source>
</evidence>
<dbReference type="GO" id="GO:0103118">
    <property type="term" value="F:UDP-3-O-[(3R)-3-hydroxyacyl]-glucosamine N-acyltransferase activity"/>
    <property type="evidence" value="ECO:0007669"/>
    <property type="project" value="UniProtKB-EC"/>
</dbReference>
<dbReference type="InterPro" id="IPR001451">
    <property type="entry name" value="Hexapep"/>
</dbReference>
<accession>A0A4R1BAG2</accession>
<sequence>MRFEQPVPITEIAALIGAEIIGNKEGAATGINEIHKVESGDLVFVDHPKYYRKCIESAATFIIINQPTEVPPGKALLLVAEPFEAYLAIVRHFRPFTPLSKNIADTAIIGEGTVVQPGAVIGNAVRIGRNCIIAPNVVIGDHCILGDDVIVQSGSVIGSDAFYYNKKTNRAIHYKKMLSCGRVILEDGVEVGANCTIDRGVSADTIIGAGTKMDNLVHIGHDTVVGRNCLFAAQVGIAGATTIEDNVILWGQVGVSKTLTVGAGAEVYAQSGVPASIAGGKKYFGSPVQEASVKMKELVWIKRIPELWARVVGKE</sequence>
<comment type="caution">
    <text evidence="8">The sequence shown here is derived from an EMBL/GenBank/DDBJ whole genome shotgun (WGS) entry which is preliminary data.</text>
</comment>
<dbReference type="EC" id="2.3.1.191" evidence="8"/>
<dbReference type="OrthoDB" id="9784739at2"/>
<keyword evidence="6 8" id="KW-0012">Acyltransferase</keyword>
<evidence type="ECO:0000256" key="6">
    <source>
        <dbReference type="ARBA" id="ARBA00023315"/>
    </source>
</evidence>
<keyword evidence="5" id="KW-0443">Lipid metabolism</keyword>
<dbReference type="Pfam" id="PF04613">
    <property type="entry name" value="LpxD"/>
    <property type="match status" value="1"/>
</dbReference>
<dbReference type="InterPro" id="IPR020573">
    <property type="entry name" value="UDP_GlcNAc_AcTrfase_non-rep"/>
</dbReference>
<dbReference type="PANTHER" id="PTHR43378">
    <property type="entry name" value="UDP-3-O-ACYLGLUCOSAMINE N-ACYLTRANSFERASE"/>
    <property type="match status" value="1"/>
</dbReference>
<keyword evidence="9" id="KW-1185">Reference proteome</keyword>
<evidence type="ECO:0000256" key="5">
    <source>
        <dbReference type="ARBA" id="ARBA00023098"/>
    </source>
</evidence>
<dbReference type="Proteomes" id="UP000295334">
    <property type="component" value="Unassembled WGS sequence"/>
</dbReference>
<dbReference type="InterPro" id="IPR007691">
    <property type="entry name" value="LpxD"/>
</dbReference>
<feature type="domain" description="UDP-3-O-[3-hydroxymyristoyl] glucosamine N-acyltransferase non-repeat region" evidence="7">
    <location>
        <begin position="29"/>
        <end position="91"/>
    </location>
</feature>
<keyword evidence="1" id="KW-0444">Lipid biosynthesis</keyword>
<protein>
    <submittedName>
        <fullName evidence="8">UDP-3-O-(3-hydroxymyristoyl)glucosamine N-acyltransferase</fullName>
        <ecNumber evidence="8">2.3.1.191</ecNumber>
    </submittedName>
</protein>
<gene>
    <name evidence="8" type="ORF">EPD60_08045</name>
</gene>
<dbReference type="Gene3D" id="3.40.1390.10">
    <property type="entry name" value="MurE/MurF, N-terminal domain"/>
    <property type="match status" value="1"/>
</dbReference>
<dbReference type="GO" id="GO:0009245">
    <property type="term" value="P:lipid A biosynthetic process"/>
    <property type="evidence" value="ECO:0007669"/>
    <property type="project" value="UniProtKB-KW"/>
</dbReference>
<evidence type="ECO:0000256" key="2">
    <source>
        <dbReference type="ARBA" id="ARBA00022556"/>
    </source>
</evidence>
<dbReference type="SUPFAM" id="SSF51161">
    <property type="entry name" value="Trimeric LpxA-like enzymes"/>
    <property type="match status" value="1"/>
</dbReference>
<dbReference type="AlphaFoldDB" id="A0A4R1BAG2"/>
<dbReference type="GO" id="GO:0016020">
    <property type="term" value="C:membrane"/>
    <property type="evidence" value="ECO:0007669"/>
    <property type="project" value="GOC"/>
</dbReference>
<name>A0A4R1BAG2_9BACT</name>
<dbReference type="Pfam" id="PF00132">
    <property type="entry name" value="Hexapep"/>
    <property type="match status" value="1"/>
</dbReference>
<dbReference type="NCBIfam" id="NF002060">
    <property type="entry name" value="PRK00892.1"/>
    <property type="match status" value="1"/>
</dbReference>
<evidence type="ECO:0000313" key="9">
    <source>
        <dbReference type="Proteomes" id="UP000295334"/>
    </source>
</evidence>
<organism evidence="8 9">
    <name type="scientific">Flaviaesturariibacter flavus</name>
    <dbReference type="NCBI Taxonomy" id="2502780"/>
    <lineage>
        <taxon>Bacteria</taxon>
        <taxon>Pseudomonadati</taxon>
        <taxon>Bacteroidota</taxon>
        <taxon>Chitinophagia</taxon>
        <taxon>Chitinophagales</taxon>
        <taxon>Chitinophagaceae</taxon>
        <taxon>Flaviaestuariibacter</taxon>
    </lineage>
</organism>
<dbReference type="CDD" id="cd03352">
    <property type="entry name" value="LbH_LpxD"/>
    <property type="match status" value="1"/>
</dbReference>